<evidence type="ECO:0000313" key="8">
    <source>
        <dbReference type="Proteomes" id="UP001177140"/>
    </source>
</evidence>
<accession>A0AA42AT22</accession>
<gene>
    <name evidence="7" type="ORF">MKW94_023700</name>
</gene>
<dbReference type="Pfam" id="PF00854">
    <property type="entry name" value="PTR2"/>
    <property type="match status" value="1"/>
</dbReference>
<dbReference type="AlphaFoldDB" id="A0AA42AT22"/>
<dbReference type="Proteomes" id="UP001177140">
    <property type="component" value="Unassembled WGS sequence"/>
</dbReference>
<dbReference type="InterPro" id="IPR036259">
    <property type="entry name" value="MFS_trans_sf"/>
</dbReference>
<proteinExistence type="inferred from homology"/>
<feature type="transmembrane region" description="Helical" evidence="6">
    <location>
        <begin position="226"/>
        <end position="245"/>
    </location>
</feature>
<keyword evidence="8" id="KW-1185">Reference proteome</keyword>
<feature type="transmembrane region" description="Helical" evidence="6">
    <location>
        <begin position="50"/>
        <end position="69"/>
    </location>
</feature>
<evidence type="ECO:0000256" key="1">
    <source>
        <dbReference type="ARBA" id="ARBA00004141"/>
    </source>
</evidence>
<feature type="transmembrane region" description="Helical" evidence="6">
    <location>
        <begin position="102"/>
        <end position="120"/>
    </location>
</feature>
<evidence type="ECO:0000256" key="4">
    <source>
        <dbReference type="ARBA" id="ARBA00022989"/>
    </source>
</evidence>
<dbReference type="GO" id="GO:0016020">
    <property type="term" value="C:membrane"/>
    <property type="evidence" value="ECO:0007669"/>
    <property type="project" value="UniProtKB-SubCell"/>
</dbReference>
<comment type="similarity">
    <text evidence="2">Belongs to the major facilitator superfamily. Proton-dependent oligopeptide transporter (POT/PTR) (TC 2.A.17) family.</text>
</comment>
<name>A0AA42AT22_PAPNU</name>
<dbReference type="InterPro" id="IPR000109">
    <property type="entry name" value="POT_fam"/>
</dbReference>
<dbReference type="GO" id="GO:0022857">
    <property type="term" value="F:transmembrane transporter activity"/>
    <property type="evidence" value="ECO:0007669"/>
    <property type="project" value="InterPro"/>
</dbReference>
<keyword evidence="5 6" id="KW-0472">Membrane</keyword>
<dbReference type="SUPFAM" id="SSF103473">
    <property type="entry name" value="MFS general substrate transporter"/>
    <property type="match status" value="1"/>
</dbReference>
<reference evidence="7" key="1">
    <citation type="submission" date="2022-03" db="EMBL/GenBank/DDBJ databases">
        <title>A functionally conserved STORR gene fusion in Papaver species that diverged 16.8 million years ago.</title>
        <authorList>
            <person name="Catania T."/>
        </authorList>
    </citation>
    <scope>NUCLEOTIDE SEQUENCE</scope>
    <source>
        <strain evidence="7">S-191538</strain>
    </source>
</reference>
<sequence length="335" mass="37396">MVSFKGLGKSCIMVIVVAGVEKFTFKGIQSNLVTYLTEVMKMSTSTAVKIVNIWFGVSYSLPIIAAFLADYFSDRYSTLTISGVLYVSDSEEQQMPIEEKKSLVRLIPIWGMLLVFSIVLQQPVTFFTKQGLGMKRNFGSGFVIPSASLQGAKSITIILLVPVYDKIVTPIFRFITRSKKGITVMQRMGVGLFLSALAMAIAAVIETQRLNISRREPNTGSDQMNIFWLLPQYIIMGMSEVFTIVGMQEFFYSEVPTKLKTLGMALPTGVFGVGSFLSAILISILDKATIGRDGKHSWFSDDEKESHLDKYYWLLTVLSAVSLVCFAVYSRKFYH</sequence>
<feature type="transmembrane region" description="Helical" evidence="6">
    <location>
        <begin position="184"/>
        <end position="205"/>
    </location>
</feature>
<feature type="transmembrane region" description="Helical" evidence="6">
    <location>
        <begin position="141"/>
        <end position="164"/>
    </location>
</feature>
<evidence type="ECO:0000256" key="5">
    <source>
        <dbReference type="ARBA" id="ARBA00023136"/>
    </source>
</evidence>
<evidence type="ECO:0000256" key="2">
    <source>
        <dbReference type="ARBA" id="ARBA00005982"/>
    </source>
</evidence>
<dbReference type="EMBL" id="JAJJMA010201527">
    <property type="protein sequence ID" value="MCL7039466.1"/>
    <property type="molecule type" value="Genomic_DNA"/>
</dbReference>
<dbReference type="Gene3D" id="1.20.1250.20">
    <property type="entry name" value="MFS general substrate transporter like domains"/>
    <property type="match status" value="2"/>
</dbReference>
<protein>
    <submittedName>
        <fullName evidence="7">Uncharacterized protein</fullName>
    </submittedName>
</protein>
<comment type="caution">
    <text evidence="7">The sequence shown here is derived from an EMBL/GenBank/DDBJ whole genome shotgun (WGS) entry which is preliminary data.</text>
</comment>
<feature type="transmembrane region" description="Helical" evidence="6">
    <location>
        <begin position="265"/>
        <end position="285"/>
    </location>
</feature>
<comment type="subcellular location">
    <subcellularLocation>
        <location evidence="1">Membrane</location>
        <topology evidence="1">Multi-pass membrane protein</topology>
    </subcellularLocation>
</comment>
<evidence type="ECO:0000313" key="7">
    <source>
        <dbReference type="EMBL" id="MCL7039466.1"/>
    </source>
</evidence>
<keyword evidence="3 6" id="KW-0812">Transmembrane</keyword>
<evidence type="ECO:0000256" key="3">
    <source>
        <dbReference type="ARBA" id="ARBA00022692"/>
    </source>
</evidence>
<organism evidence="7 8">
    <name type="scientific">Papaver nudicaule</name>
    <name type="common">Iceland poppy</name>
    <dbReference type="NCBI Taxonomy" id="74823"/>
    <lineage>
        <taxon>Eukaryota</taxon>
        <taxon>Viridiplantae</taxon>
        <taxon>Streptophyta</taxon>
        <taxon>Embryophyta</taxon>
        <taxon>Tracheophyta</taxon>
        <taxon>Spermatophyta</taxon>
        <taxon>Magnoliopsida</taxon>
        <taxon>Ranunculales</taxon>
        <taxon>Papaveraceae</taxon>
        <taxon>Papaveroideae</taxon>
        <taxon>Papaver</taxon>
    </lineage>
</organism>
<evidence type="ECO:0000256" key="6">
    <source>
        <dbReference type="SAM" id="Phobius"/>
    </source>
</evidence>
<dbReference type="PANTHER" id="PTHR11654">
    <property type="entry name" value="OLIGOPEPTIDE TRANSPORTER-RELATED"/>
    <property type="match status" value="1"/>
</dbReference>
<feature type="transmembrane region" description="Helical" evidence="6">
    <location>
        <begin position="311"/>
        <end position="329"/>
    </location>
</feature>
<keyword evidence="4 6" id="KW-1133">Transmembrane helix</keyword>